<comment type="caution">
    <text evidence="10">The sequence shown here is derived from an EMBL/GenBank/DDBJ whole genome shotgun (WGS) entry which is preliminary data.</text>
</comment>
<keyword evidence="7" id="KW-0863">Zinc-finger</keyword>
<evidence type="ECO:0000256" key="8">
    <source>
        <dbReference type="SAM" id="MobiDB-lite"/>
    </source>
</evidence>
<organism evidence="10 11">
    <name type="scientific">Prototheca wickerhamii</name>
    <dbReference type="NCBI Taxonomy" id="3111"/>
    <lineage>
        <taxon>Eukaryota</taxon>
        <taxon>Viridiplantae</taxon>
        <taxon>Chlorophyta</taxon>
        <taxon>core chlorophytes</taxon>
        <taxon>Trebouxiophyceae</taxon>
        <taxon>Chlorellales</taxon>
        <taxon>Chlorellaceae</taxon>
        <taxon>Prototheca</taxon>
    </lineage>
</organism>
<evidence type="ECO:0000256" key="4">
    <source>
        <dbReference type="ARBA" id="ARBA00023128"/>
    </source>
</evidence>
<keyword evidence="11" id="KW-1185">Reference proteome</keyword>
<name>A0AAD9IHI2_PROWI</name>
<feature type="region of interest" description="Disordered" evidence="8">
    <location>
        <begin position="303"/>
        <end position="344"/>
    </location>
</feature>
<keyword evidence="7" id="KW-0862">Zinc</keyword>
<comment type="similarity">
    <text evidence="2">Belongs to the universal ribosomal protein uL29 family.</text>
</comment>
<keyword evidence="5" id="KW-0687">Ribonucleoprotein</keyword>
<dbReference type="InterPro" id="IPR036049">
    <property type="entry name" value="Ribosomal_uL29_sf"/>
</dbReference>
<feature type="domain" description="CCHC-type" evidence="9">
    <location>
        <begin position="257"/>
        <end position="271"/>
    </location>
</feature>
<dbReference type="GO" id="GO:0003735">
    <property type="term" value="F:structural constituent of ribosome"/>
    <property type="evidence" value="ECO:0007669"/>
    <property type="project" value="InterPro"/>
</dbReference>
<dbReference type="PANTHER" id="PTHR21183:SF18">
    <property type="entry name" value="LARGE RIBOSOMAL SUBUNIT PROTEIN UL29M"/>
    <property type="match status" value="1"/>
</dbReference>
<evidence type="ECO:0000256" key="1">
    <source>
        <dbReference type="ARBA" id="ARBA00004173"/>
    </source>
</evidence>
<dbReference type="AlphaFoldDB" id="A0AAD9IHI2"/>
<dbReference type="GO" id="GO:0008270">
    <property type="term" value="F:zinc ion binding"/>
    <property type="evidence" value="ECO:0007669"/>
    <property type="project" value="UniProtKB-KW"/>
</dbReference>
<evidence type="ECO:0000256" key="2">
    <source>
        <dbReference type="ARBA" id="ARBA00009254"/>
    </source>
</evidence>
<dbReference type="Proteomes" id="UP001255856">
    <property type="component" value="Unassembled WGS sequence"/>
</dbReference>
<dbReference type="SUPFAM" id="SSF46561">
    <property type="entry name" value="Ribosomal protein L29 (L29p)"/>
    <property type="match status" value="1"/>
</dbReference>
<comment type="subcellular location">
    <subcellularLocation>
        <location evidence="1">Mitochondrion</location>
    </subcellularLocation>
</comment>
<feature type="compositionally biased region" description="Acidic residues" evidence="8">
    <location>
        <begin position="335"/>
        <end position="344"/>
    </location>
</feature>
<evidence type="ECO:0000259" key="9">
    <source>
        <dbReference type="PROSITE" id="PS50158"/>
    </source>
</evidence>
<gene>
    <name evidence="10" type="ORF">QBZ16_003399</name>
</gene>
<dbReference type="PANTHER" id="PTHR21183">
    <property type="entry name" value="RIBOSOMAL PROTEIN L47, MITOCHONDRIAL-RELATED"/>
    <property type="match status" value="1"/>
</dbReference>
<evidence type="ECO:0000313" key="11">
    <source>
        <dbReference type="Proteomes" id="UP001255856"/>
    </source>
</evidence>
<keyword evidence="4" id="KW-0496">Mitochondrion</keyword>
<dbReference type="InterPro" id="IPR038340">
    <property type="entry name" value="MRP-L47_sf"/>
</dbReference>
<sequence length="344" mass="37777">MLASLTASLRGTASPAVAAAVRRATGYHTSTVARGLEELIVEAPKEGEPTASELRQKSWDDLHALWFVLLKERNRLHATRLMHQQAKTTMREPSRYKKVKLSMNRIKQVMSQRAHAEHQDPQVKAKLLAFVNALDSKKKLDELLRTWADWHQRTYLPGYVPPNVTSGQVSIIPALLVPETKDVLPVVEDLPAEPAKKGTQTLWFNVDYERSADGGVPRYDRAVGSPLPLSGQKRSAAALDLGPDGTVATLGTSGGPRCFNCGSYGHTLNECWRELDREAVAAAKEDRGVGQYRTAPRRYFLAGAPELRESTPEEGQLGGEAARVGTSGQGPTWADADDEHLELQ</sequence>
<dbReference type="Gene3D" id="6.10.330.20">
    <property type="match status" value="1"/>
</dbReference>
<dbReference type="PROSITE" id="PS50158">
    <property type="entry name" value="ZF_CCHC"/>
    <property type="match status" value="1"/>
</dbReference>
<evidence type="ECO:0000256" key="5">
    <source>
        <dbReference type="ARBA" id="ARBA00023274"/>
    </source>
</evidence>
<protein>
    <recommendedName>
        <fullName evidence="6">Large ribosomal subunit protein uL29m</fullName>
    </recommendedName>
</protein>
<accession>A0AAD9IHI2</accession>
<dbReference type="GO" id="GO:0003676">
    <property type="term" value="F:nucleic acid binding"/>
    <property type="evidence" value="ECO:0007669"/>
    <property type="project" value="InterPro"/>
</dbReference>
<dbReference type="InterPro" id="IPR010729">
    <property type="entry name" value="Ribosomal_uL29_mit"/>
</dbReference>
<dbReference type="EMBL" id="JASFZW010000004">
    <property type="protein sequence ID" value="KAK2078559.1"/>
    <property type="molecule type" value="Genomic_DNA"/>
</dbReference>
<proteinExistence type="inferred from homology"/>
<dbReference type="Pfam" id="PF06984">
    <property type="entry name" value="MRP-L47"/>
    <property type="match status" value="1"/>
</dbReference>
<evidence type="ECO:0000256" key="3">
    <source>
        <dbReference type="ARBA" id="ARBA00022980"/>
    </source>
</evidence>
<dbReference type="GO" id="GO:0005762">
    <property type="term" value="C:mitochondrial large ribosomal subunit"/>
    <property type="evidence" value="ECO:0007669"/>
    <property type="project" value="TreeGrafter"/>
</dbReference>
<dbReference type="GO" id="GO:0032543">
    <property type="term" value="P:mitochondrial translation"/>
    <property type="evidence" value="ECO:0007669"/>
    <property type="project" value="TreeGrafter"/>
</dbReference>
<evidence type="ECO:0000256" key="6">
    <source>
        <dbReference type="ARBA" id="ARBA00035289"/>
    </source>
</evidence>
<reference evidence="10" key="1">
    <citation type="submission" date="2021-01" db="EMBL/GenBank/DDBJ databases">
        <authorList>
            <person name="Eckstrom K.M.E."/>
        </authorList>
    </citation>
    <scope>NUCLEOTIDE SEQUENCE</scope>
    <source>
        <strain evidence="10">UVCC 0001</strain>
    </source>
</reference>
<keyword evidence="3" id="KW-0689">Ribosomal protein</keyword>
<dbReference type="InterPro" id="IPR001878">
    <property type="entry name" value="Znf_CCHC"/>
</dbReference>
<evidence type="ECO:0000256" key="7">
    <source>
        <dbReference type="PROSITE-ProRule" id="PRU00047"/>
    </source>
</evidence>
<evidence type="ECO:0000313" key="10">
    <source>
        <dbReference type="EMBL" id="KAK2078559.1"/>
    </source>
</evidence>
<keyword evidence="7" id="KW-0479">Metal-binding</keyword>